<keyword evidence="4" id="KW-1185">Reference proteome</keyword>
<evidence type="ECO:0000259" key="2">
    <source>
        <dbReference type="Pfam" id="PF01337"/>
    </source>
</evidence>
<comment type="similarity">
    <text evidence="1">Belongs to the barstar family.</text>
</comment>
<comment type="caution">
    <text evidence="3">The sequence shown here is derived from an EMBL/GenBank/DDBJ whole genome shotgun (WGS) entry which is preliminary data.</text>
</comment>
<feature type="domain" description="Barstar (barnase inhibitor)" evidence="2">
    <location>
        <begin position="30"/>
        <end position="105"/>
    </location>
</feature>
<reference evidence="3 4" key="1">
    <citation type="submission" date="2019-10" db="EMBL/GenBank/DDBJ databases">
        <title>Draft Genome Assembly of Rhodococcus zopfii DSM44189.</title>
        <authorList>
            <person name="Sutton J.M."/>
            <person name="Akob D.M."/>
            <person name="Bushman T.J."/>
        </authorList>
    </citation>
    <scope>NUCLEOTIDE SEQUENCE [LARGE SCALE GENOMIC DNA]</scope>
    <source>
        <strain evidence="3 4">DSM 44189</strain>
    </source>
</reference>
<organism evidence="3 4">
    <name type="scientific">Rhodococcus zopfii</name>
    <dbReference type="NCBI Taxonomy" id="43772"/>
    <lineage>
        <taxon>Bacteria</taxon>
        <taxon>Bacillati</taxon>
        <taxon>Actinomycetota</taxon>
        <taxon>Actinomycetes</taxon>
        <taxon>Mycobacteriales</taxon>
        <taxon>Nocardiaceae</taxon>
        <taxon>Rhodococcus</taxon>
    </lineage>
</organism>
<dbReference type="InterPro" id="IPR000468">
    <property type="entry name" value="Barstar"/>
</dbReference>
<evidence type="ECO:0000256" key="1">
    <source>
        <dbReference type="ARBA" id="ARBA00006845"/>
    </source>
</evidence>
<evidence type="ECO:0000313" key="4">
    <source>
        <dbReference type="Proteomes" id="UP001275440"/>
    </source>
</evidence>
<dbReference type="Gene3D" id="3.30.370.10">
    <property type="entry name" value="Barstar-like"/>
    <property type="match status" value="1"/>
</dbReference>
<proteinExistence type="inferred from homology"/>
<sequence>MRADLTLLETTRAGAADLEEQLQQQDGHVVVHVRGRRMTTLGLLFDEFAAALQFPYYFGANKDAFDECLSEVREADDPSVLVFDAHELLTGEPDQLAWFVAVLGQIPLRVILQVPAEHSATVVERFAAAGHGDLGRSTGPGA</sequence>
<dbReference type="Proteomes" id="UP001275440">
    <property type="component" value="Unassembled WGS sequence"/>
</dbReference>
<name>A0ABU3WLF4_9NOCA</name>
<dbReference type="EMBL" id="WBMO01000001">
    <property type="protein sequence ID" value="MDV2474811.1"/>
    <property type="molecule type" value="Genomic_DNA"/>
</dbReference>
<accession>A0ABU3WLF4</accession>
<protein>
    <submittedName>
        <fullName evidence="3">Barstar family protein</fullName>
    </submittedName>
</protein>
<evidence type="ECO:0000313" key="3">
    <source>
        <dbReference type="EMBL" id="MDV2474811.1"/>
    </source>
</evidence>
<gene>
    <name evidence="3" type="ORF">F8M49_04120</name>
</gene>
<dbReference type="Pfam" id="PF01337">
    <property type="entry name" value="Barstar"/>
    <property type="match status" value="1"/>
</dbReference>
<dbReference type="InterPro" id="IPR035905">
    <property type="entry name" value="Barstar-like_sf"/>
</dbReference>
<dbReference type="SUPFAM" id="SSF52038">
    <property type="entry name" value="Barstar-related"/>
    <property type="match status" value="1"/>
</dbReference>